<accession>A0A8S9XZS0</accession>
<reference evidence="3" key="1">
    <citation type="journal article" date="2021" name="Mol. Ecol. Resour.">
        <title>Apolygus lucorum genome provides insights into omnivorousness and mesophyll feeding.</title>
        <authorList>
            <person name="Liu Y."/>
            <person name="Liu H."/>
            <person name="Wang H."/>
            <person name="Huang T."/>
            <person name="Liu B."/>
            <person name="Yang B."/>
            <person name="Yin L."/>
            <person name="Li B."/>
            <person name="Zhang Y."/>
            <person name="Zhang S."/>
            <person name="Jiang F."/>
            <person name="Zhang X."/>
            <person name="Ren Y."/>
            <person name="Wang B."/>
            <person name="Wang S."/>
            <person name="Lu Y."/>
            <person name="Wu K."/>
            <person name="Fan W."/>
            <person name="Wang G."/>
        </authorList>
    </citation>
    <scope>NUCLEOTIDE SEQUENCE</scope>
    <source>
        <strain evidence="3">12Hb</strain>
    </source>
</reference>
<feature type="coiled-coil region" evidence="1">
    <location>
        <begin position="379"/>
        <end position="406"/>
    </location>
</feature>
<feature type="coiled-coil region" evidence="1">
    <location>
        <begin position="167"/>
        <end position="229"/>
    </location>
</feature>
<feature type="region of interest" description="Disordered" evidence="2">
    <location>
        <begin position="1"/>
        <end position="20"/>
    </location>
</feature>
<feature type="compositionally biased region" description="Basic and acidic residues" evidence="2">
    <location>
        <begin position="1656"/>
        <end position="1665"/>
    </location>
</feature>
<keyword evidence="1" id="KW-0175">Coiled coil</keyword>
<feature type="coiled-coil region" evidence="1">
    <location>
        <begin position="441"/>
        <end position="494"/>
    </location>
</feature>
<feature type="compositionally biased region" description="Polar residues" evidence="2">
    <location>
        <begin position="1666"/>
        <end position="1685"/>
    </location>
</feature>
<name>A0A8S9XZS0_APOLU</name>
<dbReference type="Gene3D" id="1.10.287.1490">
    <property type="match status" value="1"/>
</dbReference>
<dbReference type="EMBL" id="WIXP02000002">
    <property type="protein sequence ID" value="KAF6214550.1"/>
    <property type="molecule type" value="Genomic_DNA"/>
</dbReference>
<keyword evidence="4" id="KW-1185">Reference proteome</keyword>
<proteinExistence type="predicted"/>
<comment type="caution">
    <text evidence="3">The sequence shown here is derived from an EMBL/GenBank/DDBJ whole genome shotgun (WGS) entry which is preliminary data.</text>
</comment>
<dbReference type="PANTHER" id="PTHR23159">
    <property type="entry name" value="CENTROSOMAL PROTEIN 2"/>
    <property type="match status" value="1"/>
</dbReference>
<feature type="coiled-coil region" evidence="1">
    <location>
        <begin position="1059"/>
        <end position="1173"/>
    </location>
</feature>
<feature type="region of interest" description="Disordered" evidence="2">
    <location>
        <begin position="1655"/>
        <end position="1686"/>
    </location>
</feature>
<evidence type="ECO:0000256" key="1">
    <source>
        <dbReference type="SAM" id="Coils"/>
    </source>
</evidence>
<evidence type="ECO:0000256" key="2">
    <source>
        <dbReference type="SAM" id="MobiDB-lite"/>
    </source>
</evidence>
<feature type="coiled-coil region" evidence="1">
    <location>
        <begin position="1514"/>
        <end position="1596"/>
    </location>
</feature>
<evidence type="ECO:0000313" key="4">
    <source>
        <dbReference type="Proteomes" id="UP000466442"/>
    </source>
</evidence>
<evidence type="ECO:0000313" key="3">
    <source>
        <dbReference type="EMBL" id="KAF6214550.1"/>
    </source>
</evidence>
<feature type="coiled-coil region" evidence="1">
    <location>
        <begin position="1197"/>
        <end position="1474"/>
    </location>
</feature>
<protein>
    <submittedName>
        <fullName evidence="3">Uncharacterized protein</fullName>
    </submittedName>
</protein>
<dbReference type="PANTHER" id="PTHR23159:SF60">
    <property type="entry name" value="SPINDLE ASSEMBLY ABNORMAL PROTEIN 4"/>
    <property type="match status" value="1"/>
</dbReference>
<feature type="coiled-coil region" evidence="1">
    <location>
        <begin position="268"/>
        <end position="295"/>
    </location>
</feature>
<gene>
    <name evidence="3" type="ORF">GE061_009293</name>
</gene>
<dbReference type="OrthoDB" id="6622405at2759"/>
<sequence>MACQDSPSGVDPVESGCPDEESSDCFKIVEEFECLYKKRLKNAGDSAELKNVVLLDWVHDLTAQRKMLVQSMCNLTKKANERNDTVADFRQNRDCGHAQLTENQKRRLCELSDEVKQLQRTICEKDAQISRVMCESNELRKTCKDQSSSLVKNDDAVRENTCLKSKVKELNCTLTCYQNQITKLKQEVAELSGALCAREQEMSTAAMKKIDVCERMQQLQDEIDRLRVELCQKDEMLKSYCREVTAQKKEIAEGRKLNEEICSLRSQLNEVKRELRTKDCALEKAKNHIKELRKDYRPTMPTQSPCDPATLPQSYACPYTSGVYPNPRLAAPPSPTYQGPDSMKTGKMDVGGSGDTELVELRKKIESQLDLQKALAAEVAEKHDSIIVLKQQIHELEEKLRQSEVQAHFRDDIIRELRKEVKLGRAKESLAEMLGLTEGPRVQMKARIDRLTSDLEDKKTEISRLNTLIDSSSLANLENQVRTLNLDLESRHKKMLDMCDKMEYIRSYLNKLQSEEQLSIKCGIEVLLTELNDDMESNREVRRNVSISLDREPNDAVIIINHRSHSLPDSALQKQVQNFHVASKFNPQSYLHGIPSRSVKFTFEDLSKLRHLSSSLESSQMSLSDVWASIRQFNTEEQQKCQRELDSVIESMKMDRDNLKVVCGHFEGVAIRLIEAHEKSSPNEFLFRSIQDCLRDVLESFNKNFICSPENDSLAKIRAVLYQNMESNITVALSHLERAKTNCTFQKNLIGTIDLQRLGEDQKTLTEVASNESQYIKQISSVIAIQDSFSKCVLNKLDDFDANFHQHLTTANSVKSELEVIVEHVEKLQGADSSYVSAYTSTEDLPQPTQLENPSECHQHLDNVLKKVDSSKLLEMMDNDAQLVELFSPSTPFRTKFSHSSFQGETNSKEVVDIAIGIEERGALINNGASSLCSEVKNLINQVIQRDQKIFDFEKSGFALCKSLDQAHKETSNILSLNMEVGLNPETFSTLRDTLCTTEREVQNLLKQAKAYMSEREMIEALRLKKEHNIHNMMTELIKNISEIINDVKASHLEDDNLLRSFSSQIQTYKERIADLENEAARQDVIRSNEIQRNIVKNDIVLFNEEMAKKDETINELTSDLRAVEHQVRFLQSQLSELEEQKSALTADNERAMEELQCKISKLQADLQEEKTTPWNETLDGKLREFEDQLRYKDQRIQTLEIHLRRQQENASNSNENFDEEHREMRKLTRAQENKLRTMEKTLSEAVNTVRIQEREIKLLKETIIEYENQLAAQAKARDAAAIESRSTLFKLRENICDELRTLQEENDSLRHENNKVSLDLRRYRSEIEELNSRIQEYYDEVEKWREEAKRLKMDHYNENKIMDALEKMRQEKNDLKAEYSEMEIKLLDANKDNESLSNELLEWKSKVHQFEERSNQLLAENKSLKEQMNSTMVEVNKEWEILNARLEAAQNKCDQLTSEKAAIMKQCQKLVEDADVWKQTTANQNLKLFESQKACKVIAEENELIKLERDATIKTFKDRIVRLEESLNNKDSKLERLQQELKNGTIKSGKMELMTGDNKQIAEYEEKIRSLHAYNDELTQEIVKLKDQLKILMSSGVDDELNLSDDPIEIPPNVQTVIRVYQAKVNELLNERKNHILMMKKMRDFTSQFSKKKWSKGDADDENRSSQSATASGYSGTSLSTVTSADEEEPWFMDFGKLFR</sequence>
<dbReference type="Proteomes" id="UP000466442">
    <property type="component" value="Unassembled WGS sequence"/>
</dbReference>
<organism evidence="3 4">
    <name type="scientific">Apolygus lucorum</name>
    <name type="common">Small green plant bug</name>
    <name type="synonym">Lygocoris lucorum</name>
    <dbReference type="NCBI Taxonomy" id="248454"/>
    <lineage>
        <taxon>Eukaryota</taxon>
        <taxon>Metazoa</taxon>
        <taxon>Ecdysozoa</taxon>
        <taxon>Arthropoda</taxon>
        <taxon>Hexapoda</taxon>
        <taxon>Insecta</taxon>
        <taxon>Pterygota</taxon>
        <taxon>Neoptera</taxon>
        <taxon>Paraneoptera</taxon>
        <taxon>Hemiptera</taxon>
        <taxon>Heteroptera</taxon>
        <taxon>Panheteroptera</taxon>
        <taxon>Cimicomorpha</taxon>
        <taxon>Miridae</taxon>
        <taxon>Mirini</taxon>
        <taxon>Apolygus</taxon>
    </lineage>
</organism>